<dbReference type="PROSITE" id="PS51371">
    <property type="entry name" value="CBS"/>
    <property type="match status" value="2"/>
</dbReference>
<evidence type="ECO:0000259" key="8">
    <source>
        <dbReference type="PROSITE" id="PS51371"/>
    </source>
</evidence>
<proteinExistence type="inferred from homology"/>
<keyword evidence="4" id="KW-0677">Repeat</keyword>
<dbReference type="Proteomes" id="UP000295184">
    <property type="component" value="Unassembled WGS sequence"/>
</dbReference>
<dbReference type="SUPFAM" id="SSF56176">
    <property type="entry name" value="FAD-binding/transporter-associated domain-like"/>
    <property type="match status" value="1"/>
</dbReference>
<dbReference type="STRING" id="1650663.GCA_001486665_00931"/>
<dbReference type="InterPro" id="IPR036318">
    <property type="entry name" value="FAD-bd_PCMH-like_sf"/>
</dbReference>
<evidence type="ECO:0000256" key="2">
    <source>
        <dbReference type="ARBA" id="ARBA00006337"/>
    </source>
</evidence>
<dbReference type="InterPro" id="IPR044751">
    <property type="entry name" value="Ion_transp-like_CBS"/>
</dbReference>
<keyword evidence="5 6" id="KW-0129">CBS domain</keyword>
<dbReference type="GO" id="GO:0050660">
    <property type="term" value="F:flavin adenine dinucleotide binding"/>
    <property type="evidence" value="ECO:0007669"/>
    <property type="project" value="InterPro"/>
</dbReference>
<comment type="similarity">
    <text evidence="2">Belongs to the UPF0053 family.</text>
</comment>
<dbReference type="FunFam" id="3.10.580.10:FF:000002">
    <property type="entry name" value="Magnesium/cobalt efflux protein CorC"/>
    <property type="match status" value="1"/>
</dbReference>
<dbReference type="PANTHER" id="PTHR22777">
    <property type="entry name" value="HEMOLYSIN-RELATED"/>
    <property type="match status" value="1"/>
</dbReference>
<dbReference type="InterPro" id="IPR046342">
    <property type="entry name" value="CBS_dom_sf"/>
</dbReference>
<evidence type="ECO:0000256" key="4">
    <source>
        <dbReference type="ARBA" id="ARBA00022737"/>
    </source>
</evidence>
<dbReference type="EMBL" id="SLUM01000027">
    <property type="protein sequence ID" value="TCL53771.1"/>
    <property type="molecule type" value="Genomic_DNA"/>
</dbReference>
<sequence length="330" mass="36304">MDTPGIFPGFSSLAALAVCCVVGLLLLAAGLLGGWAAAKKEMRLPGWLSRLLAPAGLGNDETVTEEDLFELVDDADEQDLIDTAQKTMITNIFDLSDVSAGDVMTHRTEVNAVNEHASCREAVELALSTGNSRLPVYRKSLDNVTGILYVKDLLRLFDDPGVLERQVSEFARKAMYVPESRPAGELMMDFKKQHTMIAIVVDEYGGTAGLVTMEDILEEIVGDIQDEYDTEEAELTPCEGGFLAEGSLDLEDVFEAFGMECPERTDEEEFDTVGGLIADRLGRIPENGEPATVQWGGLSFTCLEVRDRRIQRVRCTRLEEPDAQSEEKER</sequence>
<accession>A0A4R1QLY1</accession>
<dbReference type="SMART" id="SM01091">
    <property type="entry name" value="CorC_HlyC"/>
    <property type="match status" value="1"/>
</dbReference>
<dbReference type="InterPro" id="IPR005170">
    <property type="entry name" value="Transptr-assoc_dom"/>
</dbReference>
<dbReference type="Gene3D" id="3.10.580.10">
    <property type="entry name" value="CBS-domain"/>
    <property type="match status" value="1"/>
</dbReference>
<dbReference type="Pfam" id="PF00571">
    <property type="entry name" value="CBS"/>
    <property type="match status" value="2"/>
</dbReference>
<feature type="domain" description="CBS" evidence="8">
    <location>
        <begin position="104"/>
        <end position="163"/>
    </location>
</feature>
<name>A0A4R1QLY1_9FIRM</name>
<keyword evidence="7" id="KW-0472">Membrane</keyword>
<dbReference type="GO" id="GO:0005886">
    <property type="term" value="C:plasma membrane"/>
    <property type="evidence" value="ECO:0007669"/>
    <property type="project" value="UniProtKB-SubCell"/>
</dbReference>
<feature type="domain" description="CBS" evidence="8">
    <location>
        <begin position="170"/>
        <end position="227"/>
    </location>
</feature>
<keyword evidence="7" id="KW-0812">Transmembrane</keyword>
<dbReference type="PANTHER" id="PTHR22777:SF32">
    <property type="entry name" value="UPF0053 INNER MEMBRANE PROTEIN YFJD"/>
    <property type="match status" value="1"/>
</dbReference>
<evidence type="ECO:0000256" key="7">
    <source>
        <dbReference type="SAM" id="Phobius"/>
    </source>
</evidence>
<comment type="caution">
    <text evidence="9">The sequence shown here is derived from an EMBL/GenBank/DDBJ whole genome shotgun (WGS) entry which is preliminary data.</text>
</comment>
<dbReference type="AlphaFoldDB" id="A0A4R1QLY1"/>
<dbReference type="OrthoDB" id="9798188at2"/>
<organism evidence="9 10">
    <name type="scientific">Allofournierella massiliensis</name>
    <dbReference type="NCBI Taxonomy" id="1650663"/>
    <lineage>
        <taxon>Bacteria</taxon>
        <taxon>Bacillati</taxon>
        <taxon>Bacillota</taxon>
        <taxon>Clostridia</taxon>
        <taxon>Eubacteriales</taxon>
        <taxon>Oscillospiraceae</taxon>
        <taxon>Allofournierella</taxon>
    </lineage>
</organism>
<comment type="subcellular location">
    <subcellularLocation>
        <location evidence="1">Cell membrane</location>
        <topology evidence="1">Multi-pass membrane protein</topology>
    </subcellularLocation>
</comment>
<dbReference type="InterPro" id="IPR000644">
    <property type="entry name" value="CBS_dom"/>
</dbReference>
<evidence type="ECO:0000313" key="9">
    <source>
        <dbReference type="EMBL" id="TCL53771.1"/>
    </source>
</evidence>
<reference evidence="9 10" key="1">
    <citation type="submission" date="2019-03" db="EMBL/GenBank/DDBJ databases">
        <title>Genomic Encyclopedia of Type Strains, Phase IV (KMG-IV): sequencing the most valuable type-strain genomes for metagenomic binning, comparative biology and taxonomic classification.</title>
        <authorList>
            <person name="Goeker M."/>
        </authorList>
    </citation>
    <scope>NUCLEOTIDE SEQUENCE [LARGE SCALE GENOMIC DNA]</scope>
    <source>
        <strain evidence="9 10">DSM 100451</strain>
    </source>
</reference>
<dbReference type="SUPFAM" id="SSF54631">
    <property type="entry name" value="CBS-domain pair"/>
    <property type="match status" value="1"/>
</dbReference>
<dbReference type="Pfam" id="PF03471">
    <property type="entry name" value="CorC_HlyC"/>
    <property type="match status" value="1"/>
</dbReference>
<evidence type="ECO:0000256" key="1">
    <source>
        <dbReference type="ARBA" id="ARBA00004651"/>
    </source>
</evidence>
<protein>
    <submittedName>
        <fullName evidence="9">CBS domain protein</fullName>
    </submittedName>
</protein>
<keyword evidence="7" id="KW-1133">Transmembrane helix</keyword>
<evidence type="ECO:0000256" key="3">
    <source>
        <dbReference type="ARBA" id="ARBA00022475"/>
    </source>
</evidence>
<feature type="transmembrane region" description="Helical" evidence="7">
    <location>
        <begin position="12"/>
        <end position="38"/>
    </location>
</feature>
<dbReference type="Gene3D" id="3.30.465.10">
    <property type="match status" value="1"/>
</dbReference>
<dbReference type="RefSeq" id="WP_058963419.1">
    <property type="nucleotide sequence ID" value="NZ_CABKVM010000014.1"/>
</dbReference>
<evidence type="ECO:0000313" key="10">
    <source>
        <dbReference type="Proteomes" id="UP000295184"/>
    </source>
</evidence>
<evidence type="ECO:0000256" key="5">
    <source>
        <dbReference type="ARBA" id="ARBA00023122"/>
    </source>
</evidence>
<gene>
    <name evidence="9" type="ORF">EDD77_12718</name>
</gene>
<dbReference type="InterPro" id="IPR016169">
    <property type="entry name" value="FAD-bd_PCMH_sub2"/>
</dbReference>
<dbReference type="CDD" id="cd04590">
    <property type="entry name" value="CBS_pair_CorC_HlyC_assoc"/>
    <property type="match status" value="1"/>
</dbReference>
<keyword evidence="3" id="KW-1003">Cell membrane</keyword>
<evidence type="ECO:0000256" key="6">
    <source>
        <dbReference type="PROSITE-ProRule" id="PRU00703"/>
    </source>
</evidence>